<evidence type="ECO:0000313" key="3">
    <source>
        <dbReference type="EMBL" id="CAE0754356.1"/>
    </source>
</evidence>
<proteinExistence type="predicted"/>
<evidence type="ECO:0000256" key="1">
    <source>
        <dbReference type="ARBA" id="ARBA00022962"/>
    </source>
</evidence>
<reference evidence="3" key="1">
    <citation type="submission" date="2021-01" db="EMBL/GenBank/DDBJ databases">
        <authorList>
            <person name="Corre E."/>
            <person name="Pelletier E."/>
            <person name="Niang G."/>
            <person name="Scheremetjew M."/>
            <person name="Finn R."/>
            <person name="Kale V."/>
            <person name="Holt S."/>
            <person name="Cochrane G."/>
            <person name="Meng A."/>
            <person name="Brown T."/>
            <person name="Cohen L."/>
        </authorList>
    </citation>
    <scope>NUCLEOTIDE SEQUENCE</scope>
    <source>
        <strain evidence="3">CCMP645</strain>
    </source>
</reference>
<dbReference type="InterPro" id="IPR052373">
    <property type="entry name" value="Gamma-glu_amide_hydrolase"/>
</dbReference>
<accession>A0A7S4B512</accession>
<dbReference type="InterPro" id="IPR029055">
    <property type="entry name" value="Ntn_hydrolases_N"/>
</dbReference>
<protein>
    <recommendedName>
        <fullName evidence="2">Glutamine amidotransferase type-2 domain-containing protein</fullName>
    </recommendedName>
</protein>
<keyword evidence="1" id="KW-0315">Glutamine amidotransferase</keyword>
<name>A0A7S4B512_CHRCT</name>
<organism evidence="3">
    <name type="scientific">Chrysotila carterae</name>
    <name type="common">Marine alga</name>
    <name type="synonym">Syracosphaera carterae</name>
    <dbReference type="NCBI Taxonomy" id="13221"/>
    <lineage>
        <taxon>Eukaryota</taxon>
        <taxon>Haptista</taxon>
        <taxon>Haptophyta</taxon>
        <taxon>Prymnesiophyceae</taxon>
        <taxon>Isochrysidales</taxon>
        <taxon>Isochrysidaceae</taxon>
        <taxon>Chrysotila</taxon>
    </lineage>
</organism>
<feature type="domain" description="Glutamine amidotransferase type-2" evidence="2">
    <location>
        <begin position="108"/>
        <end position="454"/>
    </location>
</feature>
<dbReference type="InterPro" id="IPR026869">
    <property type="entry name" value="EgtC-like"/>
</dbReference>
<dbReference type="Pfam" id="PF13230">
    <property type="entry name" value="GATase_4"/>
    <property type="match status" value="1"/>
</dbReference>
<dbReference type="PANTHER" id="PTHR43187">
    <property type="entry name" value="GLUTAMINE AMIDOTRANSFERASE DUG3-RELATED"/>
    <property type="match status" value="1"/>
</dbReference>
<dbReference type="InterPro" id="IPR017932">
    <property type="entry name" value="GATase_2_dom"/>
</dbReference>
<dbReference type="SUPFAM" id="SSF56235">
    <property type="entry name" value="N-terminal nucleophile aminohydrolases (Ntn hydrolases)"/>
    <property type="match status" value="1"/>
</dbReference>
<dbReference type="EMBL" id="HBIZ01011619">
    <property type="protein sequence ID" value="CAE0754356.1"/>
    <property type="molecule type" value="Transcribed_RNA"/>
</dbReference>
<evidence type="ECO:0000259" key="2">
    <source>
        <dbReference type="PROSITE" id="PS51278"/>
    </source>
</evidence>
<dbReference type="PROSITE" id="PS51278">
    <property type="entry name" value="GATASE_TYPE_2"/>
    <property type="match status" value="1"/>
</dbReference>
<gene>
    <name evidence="3" type="ORF">PCAR00345_LOCUS6943</name>
</gene>
<dbReference type="AlphaFoldDB" id="A0A7S4B512"/>
<dbReference type="CDD" id="cd01908">
    <property type="entry name" value="YafJ"/>
    <property type="match status" value="1"/>
</dbReference>
<dbReference type="PANTHER" id="PTHR43187:SF1">
    <property type="entry name" value="GLUTAMINE AMIDOTRANSFERASE DUG3-RELATED"/>
    <property type="match status" value="1"/>
</dbReference>
<dbReference type="Gene3D" id="3.60.20.10">
    <property type="entry name" value="Glutamine Phosphoribosylpyrophosphate, subunit 1, domain 1"/>
    <property type="match status" value="1"/>
</dbReference>
<sequence length="530" mass="57770">MSGEPRFSSEQSPTPFSATYLRANTLCNPQLSLCCSKGSSSSSSDTTEKYYFFFRSISSHTMRRFLRGLGLWAHLPSVFRHPGISASIGRLSFRILTLLAIMHVSTGCRMIAYQGEAAISAVDLLVEPAHNLARMAWAEPVIPAVKVDAQTSLRNHQRNVDGWGIGWINSRNRTPVHIRSPLSIVDERNRTTTAFLHAAREAKGNTLFGHARACTDNNTDTVNSHPFIMGPLLFMHNGAVAGFSAFRQQLRDMLRPPILKLIGGHTDSEHAFALFANSLRQFESRSSFSSAELRRAMRETIETLNSLSLNASVGPAAEAPPIDPVSRLHLSEGVCDAGYNASAARRKAYDCVLGHPSSLNFVVSDGTTIVATRYRSNECEEPPSLYYRRVAAGAGAANAAGAAVTLTNARVHTADHHANTGGIIFASEPLDLDQAALDSWRLVGKDKLLSWSAHDGGLVCECLSRACGKDVLLGRERRLQAGTRPHALVANGSVVAAIGRAAKRLQLPHRRGSLDRLSRRIRSLSQNFKR</sequence>